<feature type="domain" description="S-Me-THD N-terminal" evidence="1">
    <location>
        <begin position="7"/>
        <end position="163"/>
    </location>
</feature>
<name>A0ABW3W230_9ACTN</name>
<dbReference type="Gene3D" id="2.40.390.10">
    <property type="entry name" value="CV3147-like"/>
    <property type="match status" value="1"/>
</dbReference>
<evidence type="ECO:0000313" key="4">
    <source>
        <dbReference type="Proteomes" id="UP001597229"/>
    </source>
</evidence>
<keyword evidence="4" id="KW-1185">Reference proteome</keyword>
<evidence type="ECO:0000259" key="2">
    <source>
        <dbReference type="Pfam" id="PF20906"/>
    </source>
</evidence>
<evidence type="ECO:0000259" key="1">
    <source>
        <dbReference type="Pfam" id="PF06032"/>
    </source>
</evidence>
<reference evidence="4" key="1">
    <citation type="journal article" date="2019" name="Int. J. Syst. Evol. Microbiol.">
        <title>The Global Catalogue of Microorganisms (GCM) 10K type strain sequencing project: providing services to taxonomists for standard genome sequencing and annotation.</title>
        <authorList>
            <consortium name="The Broad Institute Genomics Platform"/>
            <consortium name="The Broad Institute Genome Sequencing Center for Infectious Disease"/>
            <person name="Wu L."/>
            <person name="Ma J."/>
        </authorList>
    </citation>
    <scope>NUCLEOTIDE SEQUENCE [LARGE SCALE GENOMIC DNA]</scope>
    <source>
        <strain evidence="4">CCUG 52478</strain>
    </source>
</reference>
<dbReference type="SUPFAM" id="SSF160991">
    <property type="entry name" value="CV3147-like"/>
    <property type="match status" value="1"/>
</dbReference>
<dbReference type="InterPro" id="IPR048350">
    <property type="entry name" value="S-Me-THD-like_C"/>
</dbReference>
<organism evidence="3 4">
    <name type="scientific">Nocardioides ginsengisoli</name>
    <dbReference type="NCBI Taxonomy" id="363868"/>
    <lineage>
        <taxon>Bacteria</taxon>
        <taxon>Bacillati</taxon>
        <taxon>Actinomycetota</taxon>
        <taxon>Actinomycetes</taxon>
        <taxon>Propionibacteriales</taxon>
        <taxon>Nocardioidaceae</taxon>
        <taxon>Nocardioides</taxon>
    </lineage>
</organism>
<dbReference type="Proteomes" id="UP001597229">
    <property type="component" value="Unassembled WGS sequence"/>
</dbReference>
<protein>
    <submittedName>
        <fullName evidence="3">DUF917 domain-containing protein</fullName>
    </submittedName>
</protein>
<dbReference type="RefSeq" id="WP_367917236.1">
    <property type="nucleotide sequence ID" value="NZ_BAABAC010000003.1"/>
</dbReference>
<comment type="caution">
    <text evidence="3">The sequence shown here is derived from an EMBL/GenBank/DDBJ whole genome shotgun (WGS) entry which is preliminary data.</text>
</comment>
<dbReference type="Gene3D" id="3.40.1610.10">
    <property type="entry name" value="CV3147-like domain"/>
    <property type="match status" value="1"/>
</dbReference>
<gene>
    <name evidence="3" type="ORF">ACFQ3F_13970</name>
</gene>
<dbReference type="Pfam" id="PF20906">
    <property type="entry name" value="S-Me-THD_C"/>
    <property type="match status" value="1"/>
</dbReference>
<sequence length="354" mass="37443">MREITVEDLPDIARGAAVLGTGGGGDPYIGRLLAQQAIRRHGPVPLVDPMDLPDDAVVIPTAVMGAPTVMLEKLPSGKELVTALRALETLIGKKATHTISIEAGGLNSVIPFATAAELGLPMVDADGMGRAFPELQMLMPTLGGISATPMALADERGNAISMNTLDNAWAERFARTATIEMGCSSAISLYVLTGRQTKEFMVHGTISLTQRIGVAIREAAAAHRDPVAATAEVLGGRRIFQGKLVDVRRGTEGGFARGEVRLDGLGDDLGAQLDISIQNENLVAIRDGQVLASVPDLICVLDTDTGEPVTTEMLRYGLRVSVVVAPCDPRWRSPEGLALTGPAYFGYDHEYVPV</sequence>
<evidence type="ECO:0000313" key="3">
    <source>
        <dbReference type="EMBL" id="MFD1248902.1"/>
    </source>
</evidence>
<dbReference type="InterPro" id="IPR027479">
    <property type="entry name" value="S-Me-THD_N_sf"/>
</dbReference>
<dbReference type="Pfam" id="PF06032">
    <property type="entry name" value="S-Me-THD_N"/>
    <property type="match status" value="1"/>
</dbReference>
<dbReference type="InterPro" id="IPR024071">
    <property type="entry name" value="S-Me-THD_C_sf"/>
</dbReference>
<accession>A0ABW3W230</accession>
<feature type="domain" description="S-Me-THD-like C-terminal" evidence="2">
    <location>
        <begin position="166"/>
        <end position="354"/>
    </location>
</feature>
<proteinExistence type="predicted"/>
<dbReference type="EMBL" id="JBHTLX010000020">
    <property type="protein sequence ID" value="MFD1248902.1"/>
    <property type="molecule type" value="Genomic_DNA"/>
</dbReference>
<dbReference type="InterPro" id="IPR010318">
    <property type="entry name" value="S-Me-THD_N"/>
</dbReference>